<sequence>MGTEVLSTDVCCPPSPSSSFSSTSSSPSNLVDRPFKIIVQTQTFLIDAENMRQLSPIFSIMCFGKDFDKMDEYHREIVDEKSGDVGIFLDAIQDHSLIGVKNLPVILRLANKYQVDSVIDACEDFVRRQNLDILSTDEVLTIVIACHEFHSSKDVVVKLIRRLANEEKTTFNRLKLSRRLPAQIYGAVIGANLNLCQIREVGQMNGHWLRTVGSRARWYRAPCEFCKQITDCANCDTCRKTMCRDHVAENKCPDSYGTKMLKELKENIVELEWD</sequence>
<organism evidence="3 4">
    <name type="scientific">Mesorhabditis belari</name>
    <dbReference type="NCBI Taxonomy" id="2138241"/>
    <lineage>
        <taxon>Eukaryota</taxon>
        <taxon>Metazoa</taxon>
        <taxon>Ecdysozoa</taxon>
        <taxon>Nematoda</taxon>
        <taxon>Chromadorea</taxon>
        <taxon>Rhabditida</taxon>
        <taxon>Rhabditina</taxon>
        <taxon>Rhabditomorpha</taxon>
        <taxon>Rhabditoidea</taxon>
        <taxon>Rhabditidae</taxon>
        <taxon>Mesorhabditinae</taxon>
        <taxon>Mesorhabditis</taxon>
    </lineage>
</organism>
<evidence type="ECO:0000313" key="3">
    <source>
        <dbReference type="Proteomes" id="UP000887575"/>
    </source>
</evidence>
<reference evidence="4" key="1">
    <citation type="submission" date="2024-02" db="UniProtKB">
        <authorList>
            <consortium name="WormBaseParasite"/>
        </authorList>
    </citation>
    <scope>IDENTIFICATION</scope>
</reference>
<protein>
    <submittedName>
        <fullName evidence="4">BTB domain-containing protein</fullName>
    </submittedName>
</protein>
<dbReference type="Proteomes" id="UP000887575">
    <property type="component" value="Unassembled WGS sequence"/>
</dbReference>
<dbReference type="SUPFAM" id="SSF54695">
    <property type="entry name" value="POZ domain"/>
    <property type="match status" value="1"/>
</dbReference>
<feature type="compositionally biased region" description="Low complexity" evidence="1">
    <location>
        <begin position="17"/>
        <end position="28"/>
    </location>
</feature>
<accession>A0AAF3EY65</accession>
<evidence type="ECO:0000259" key="2">
    <source>
        <dbReference type="Pfam" id="PF00651"/>
    </source>
</evidence>
<dbReference type="InterPro" id="IPR011333">
    <property type="entry name" value="SKP1/BTB/POZ_sf"/>
</dbReference>
<feature type="region of interest" description="Disordered" evidence="1">
    <location>
        <begin position="1"/>
        <end position="29"/>
    </location>
</feature>
<keyword evidence="3" id="KW-1185">Reference proteome</keyword>
<evidence type="ECO:0000256" key="1">
    <source>
        <dbReference type="SAM" id="MobiDB-lite"/>
    </source>
</evidence>
<evidence type="ECO:0000313" key="4">
    <source>
        <dbReference type="WBParaSite" id="MBELARI_LOCUS19152"/>
    </source>
</evidence>
<feature type="domain" description="BTB" evidence="2">
    <location>
        <begin position="55"/>
        <end position="129"/>
    </location>
</feature>
<dbReference type="WBParaSite" id="MBELARI_LOCUS19152">
    <property type="protein sequence ID" value="MBELARI_LOCUS19152"/>
    <property type="gene ID" value="MBELARI_LOCUS19152"/>
</dbReference>
<proteinExistence type="predicted"/>
<name>A0AAF3EY65_9BILA</name>
<dbReference type="InterPro" id="IPR000210">
    <property type="entry name" value="BTB/POZ_dom"/>
</dbReference>
<dbReference type="AlphaFoldDB" id="A0AAF3EY65"/>
<dbReference type="Gene3D" id="3.30.710.10">
    <property type="entry name" value="Potassium Channel Kv1.1, Chain A"/>
    <property type="match status" value="1"/>
</dbReference>
<dbReference type="Pfam" id="PF00651">
    <property type="entry name" value="BTB"/>
    <property type="match status" value="1"/>
</dbReference>